<dbReference type="AlphaFoldDB" id="A0A183U4J6"/>
<keyword evidence="3" id="KW-1185">Reference proteome</keyword>
<sequence>MKHRGRHLWVASETQSKRSKPSTTGVSPSIGKTSGVRRTEWKRQGQRCAENANKTMKRTAYAQCDR</sequence>
<dbReference type="Proteomes" id="UP000050794">
    <property type="component" value="Unassembled WGS sequence"/>
</dbReference>
<accession>A0A183U4J6</accession>
<protein>
    <submittedName>
        <fullName evidence="4">Secreted protein</fullName>
    </submittedName>
</protein>
<evidence type="ECO:0000313" key="4">
    <source>
        <dbReference type="WBParaSite" id="TCNE_0000341601-mRNA-1"/>
    </source>
</evidence>
<feature type="compositionally biased region" description="Polar residues" evidence="1">
    <location>
        <begin position="21"/>
        <end position="32"/>
    </location>
</feature>
<gene>
    <name evidence="2" type="ORF">TCNE_LOCUS3416</name>
</gene>
<evidence type="ECO:0000313" key="2">
    <source>
        <dbReference type="EMBL" id="VDM29133.1"/>
    </source>
</evidence>
<dbReference type="WBParaSite" id="TCNE_0000341601-mRNA-1">
    <property type="protein sequence ID" value="TCNE_0000341601-mRNA-1"/>
    <property type="gene ID" value="TCNE_0000341601"/>
</dbReference>
<feature type="region of interest" description="Disordered" evidence="1">
    <location>
        <begin position="1"/>
        <end position="45"/>
    </location>
</feature>
<reference evidence="2 3" key="2">
    <citation type="submission" date="2018-11" db="EMBL/GenBank/DDBJ databases">
        <authorList>
            <consortium name="Pathogen Informatics"/>
        </authorList>
    </citation>
    <scope>NUCLEOTIDE SEQUENCE [LARGE SCALE GENOMIC DNA]</scope>
</reference>
<proteinExistence type="predicted"/>
<name>A0A183U4J6_TOXCA</name>
<evidence type="ECO:0000313" key="3">
    <source>
        <dbReference type="Proteomes" id="UP000050794"/>
    </source>
</evidence>
<organism evidence="3 4">
    <name type="scientific">Toxocara canis</name>
    <name type="common">Canine roundworm</name>
    <dbReference type="NCBI Taxonomy" id="6265"/>
    <lineage>
        <taxon>Eukaryota</taxon>
        <taxon>Metazoa</taxon>
        <taxon>Ecdysozoa</taxon>
        <taxon>Nematoda</taxon>
        <taxon>Chromadorea</taxon>
        <taxon>Rhabditida</taxon>
        <taxon>Spirurina</taxon>
        <taxon>Ascaridomorpha</taxon>
        <taxon>Ascaridoidea</taxon>
        <taxon>Toxocaridae</taxon>
        <taxon>Toxocara</taxon>
    </lineage>
</organism>
<evidence type="ECO:0000256" key="1">
    <source>
        <dbReference type="SAM" id="MobiDB-lite"/>
    </source>
</evidence>
<dbReference type="EMBL" id="UYWY01004353">
    <property type="protein sequence ID" value="VDM29133.1"/>
    <property type="molecule type" value="Genomic_DNA"/>
</dbReference>
<reference evidence="4" key="1">
    <citation type="submission" date="2016-06" db="UniProtKB">
        <authorList>
            <consortium name="WormBaseParasite"/>
        </authorList>
    </citation>
    <scope>IDENTIFICATION</scope>
</reference>